<evidence type="ECO:0000313" key="1">
    <source>
        <dbReference type="EMBL" id="CAG8599495.1"/>
    </source>
</evidence>
<comment type="caution">
    <text evidence="1">The sequence shown here is derived from an EMBL/GenBank/DDBJ whole genome shotgun (WGS) entry which is preliminary data.</text>
</comment>
<dbReference type="EMBL" id="CAJVPM010014151">
    <property type="protein sequence ID" value="CAG8599495.1"/>
    <property type="molecule type" value="Genomic_DNA"/>
</dbReference>
<keyword evidence="2" id="KW-1185">Reference proteome</keyword>
<proteinExistence type="predicted"/>
<feature type="non-terminal residue" evidence="1">
    <location>
        <position position="1"/>
    </location>
</feature>
<accession>A0ACA9MUH6</accession>
<dbReference type="Proteomes" id="UP000789860">
    <property type="component" value="Unassembled WGS sequence"/>
</dbReference>
<evidence type="ECO:0000313" key="2">
    <source>
        <dbReference type="Proteomes" id="UP000789860"/>
    </source>
</evidence>
<protein>
    <submittedName>
        <fullName evidence="1">606_t:CDS:1</fullName>
    </submittedName>
</protein>
<name>A0ACA9MUH6_9GLOM</name>
<organism evidence="1 2">
    <name type="scientific">Scutellospora calospora</name>
    <dbReference type="NCBI Taxonomy" id="85575"/>
    <lineage>
        <taxon>Eukaryota</taxon>
        <taxon>Fungi</taxon>
        <taxon>Fungi incertae sedis</taxon>
        <taxon>Mucoromycota</taxon>
        <taxon>Glomeromycotina</taxon>
        <taxon>Glomeromycetes</taxon>
        <taxon>Diversisporales</taxon>
        <taxon>Gigasporaceae</taxon>
        <taxon>Scutellospora</taxon>
    </lineage>
</organism>
<reference evidence="1" key="1">
    <citation type="submission" date="2021-06" db="EMBL/GenBank/DDBJ databases">
        <authorList>
            <person name="Kallberg Y."/>
            <person name="Tangrot J."/>
            <person name="Rosling A."/>
        </authorList>
    </citation>
    <scope>NUCLEOTIDE SEQUENCE</scope>
    <source>
        <strain evidence="1">AU212A</strain>
    </source>
</reference>
<gene>
    <name evidence="1" type="ORF">SCALOS_LOCUS6878</name>
</gene>
<sequence>IKMTLHKNEEDITLREMHKLEFSFSFTSNQDIFSLPRNNYILLNNDVKKARIYYHDVIIFETDNLISEFA</sequence>